<evidence type="ECO:0000313" key="3">
    <source>
        <dbReference type="Proteomes" id="UP001551482"/>
    </source>
</evidence>
<proteinExistence type="predicted"/>
<organism evidence="2 3">
    <name type="scientific">Streptodolium elevatio</name>
    <dbReference type="NCBI Taxonomy" id="3157996"/>
    <lineage>
        <taxon>Bacteria</taxon>
        <taxon>Bacillati</taxon>
        <taxon>Actinomycetota</taxon>
        <taxon>Actinomycetes</taxon>
        <taxon>Kitasatosporales</taxon>
        <taxon>Streptomycetaceae</taxon>
        <taxon>Streptodolium</taxon>
    </lineage>
</organism>
<feature type="domain" description="VOC" evidence="1">
    <location>
        <begin position="9"/>
        <end position="132"/>
    </location>
</feature>
<dbReference type="Gene3D" id="3.30.720.110">
    <property type="match status" value="1"/>
</dbReference>
<evidence type="ECO:0000313" key="2">
    <source>
        <dbReference type="EMBL" id="MEU8137101.1"/>
    </source>
</evidence>
<dbReference type="Pfam" id="PF00903">
    <property type="entry name" value="Glyoxalase"/>
    <property type="match status" value="1"/>
</dbReference>
<dbReference type="PANTHER" id="PTHR34109:SF1">
    <property type="entry name" value="VOC DOMAIN-CONTAINING PROTEIN"/>
    <property type="match status" value="1"/>
</dbReference>
<dbReference type="RefSeq" id="WP_358358496.1">
    <property type="nucleotide sequence ID" value="NZ_JBEZFP010000079.1"/>
</dbReference>
<dbReference type="EMBL" id="JBEZFP010000079">
    <property type="protein sequence ID" value="MEU8137101.1"/>
    <property type="molecule type" value="Genomic_DNA"/>
</dbReference>
<dbReference type="CDD" id="cd07246">
    <property type="entry name" value="VOC_like"/>
    <property type="match status" value="1"/>
</dbReference>
<protein>
    <submittedName>
        <fullName evidence="2">VOC family protein</fullName>
    </submittedName>
</protein>
<dbReference type="InterPro" id="IPR004360">
    <property type="entry name" value="Glyas_Fos-R_dOase_dom"/>
</dbReference>
<dbReference type="PROSITE" id="PS51819">
    <property type="entry name" value="VOC"/>
    <property type="match status" value="1"/>
</dbReference>
<dbReference type="Gene3D" id="3.30.720.120">
    <property type="match status" value="1"/>
</dbReference>
<keyword evidence="3" id="KW-1185">Reference proteome</keyword>
<dbReference type="SUPFAM" id="SSF54593">
    <property type="entry name" value="Glyoxalase/Bleomycin resistance protein/Dihydroxybiphenyl dioxygenase"/>
    <property type="match status" value="1"/>
</dbReference>
<dbReference type="Proteomes" id="UP001551482">
    <property type="component" value="Unassembled WGS sequence"/>
</dbReference>
<dbReference type="InterPro" id="IPR037523">
    <property type="entry name" value="VOC_core"/>
</dbReference>
<reference evidence="2 3" key="1">
    <citation type="submission" date="2024-06" db="EMBL/GenBank/DDBJ databases">
        <title>The Natural Products Discovery Center: Release of the First 8490 Sequenced Strains for Exploring Actinobacteria Biosynthetic Diversity.</title>
        <authorList>
            <person name="Kalkreuter E."/>
            <person name="Kautsar S.A."/>
            <person name="Yang D."/>
            <person name="Bader C.D."/>
            <person name="Teijaro C.N."/>
            <person name="Fluegel L."/>
            <person name="Davis C.M."/>
            <person name="Simpson J.R."/>
            <person name="Lauterbach L."/>
            <person name="Steele A.D."/>
            <person name="Gui C."/>
            <person name="Meng S."/>
            <person name="Li G."/>
            <person name="Viehrig K."/>
            <person name="Ye F."/>
            <person name="Su P."/>
            <person name="Kiefer A.F."/>
            <person name="Nichols A."/>
            <person name="Cepeda A.J."/>
            <person name="Yan W."/>
            <person name="Fan B."/>
            <person name="Jiang Y."/>
            <person name="Adhikari A."/>
            <person name="Zheng C.-J."/>
            <person name="Schuster L."/>
            <person name="Cowan T.M."/>
            <person name="Smanski M.J."/>
            <person name="Chevrette M.G."/>
            <person name="De Carvalho L.P.S."/>
            <person name="Shen B."/>
        </authorList>
    </citation>
    <scope>NUCLEOTIDE SEQUENCE [LARGE SCALE GENOMIC DNA]</scope>
    <source>
        <strain evidence="2 3">NPDC048946</strain>
    </source>
</reference>
<comment type="caution">
    <text evidence="2">The sequence shown here is derived from an EMBL/GenBank/DDBJ whole genome shotgun (WGS) entry which is preliminary data.</text>
</comment>
<dbReference type="PANTHER" id="PTHR34109">
    <property type="entry name" value="BNAUNNG04460D PROTEIN-RELATED"/>
    <property type="match status" value="1"/>
</dbReference>
<name>A0ABV3DMW3_9ACTN</name>
<sequence>MTNTDDKQAVNGLYPRLVVSDGPRAVDFYRSVFGAEEVERYTDPDGRIVHAMLRIGGVPVALKDEADGDPAPTTLGGSPVIIAVDVADPDAVADAMVRGGATVVHPVADHPYGQRGGRLADPFGHMWMVFRTTEDLTPEEIQERTTRMHT</sequence>
<gene>
    <name evidence="2" type="ORF">AB0C36_26745</name>
</gene>
<dbReference type="InterPro" id="IPR029068">
    <property type="entry name" value="Glyas_Bleomycin-R_OHBP_Dase"/>
</dbReference>
<evidence type="ECO:0000259" key="1">
    <source>
        <dbReference type="PROSITE" id="PS51819"/>
    </source>
</evidence>
<accession>A0ABV3DMW3</accession>